<keyword evidence="1" id="KW-0472">Membrane</keyword>
<organism evidence="2 3">
    <name type="scientific">Corynespora cassiicola Philippines</name>
    <dbReference type="NCBI Taxonomy" id="1448308"/>
    <lineage>
        <taxon>Eukaryota</taxon>
        <taxon>Fungi</taxon>
        <taxon>Dikarya</taxon>
        <taxon>Ascomycota</taxon>
        <taxon>Pezizomycotina</taxon>
        <taxon>Dothideomycetes</taxon>
        <taxon>Pleosporomycetidae</taxon>
        <taxon>Pleosporales</taxon>
        <taxon>Corynesporascaceae</taxon>
        <taxon>Corynespora</taxon>
    </lineage>
</organism>
<protein>
    <submittedName>
        <fullName evidence="2">Uncharacterized protein</fullName>
    </submittedName>
</protein>
<name>A0A2T2P0N2_CORCC</name>
<feature type="transmembrane region" description="Helical" evidence="1">
    <location>
        <begin position="20"/>
        <end position="47"/>
    </location>
</feature>
<gene>
    <name evidence="2" type="ORF">BS50DRAFT_673835</name>
</gene>
<accession>A0A2T2P0N2</accession>
<sequence>MSNNNSPATDFKTAKRKRNFAATGAVLSTALATVAPIMALPAGYAAYKTYKHHRNKRSIEEEHPELVDTSNVDKFNANVRQVTRHFSRGFIGLSIAGSLSPVLPHMVLPAGMNVYILHRAEKDRKDLVQQMEAMQQNGTVGLRIRKRDVARGVARVTCEKMVLVPMTLGHDDLVLAFPMMESATEGLMHAELVATEGFHEFNELANAPVAETQEELGILTSEQRLEIIEDYGVDIGGWNEAPAVVAENVVIAGTAAAAVEYAIDRPMELKNGKLQDIDESQAKVEAK</sequence>
<keyword evidence="1" id="KW-1133">Transmembrane helix</keyword>
<evidence type="ECO:0000313" key="3">
    <source>
        <dbReference type="Proteomes" id="UP000240883"/>
    </source>
</evidence>
<dbReference type="EMBL" id="KZ678131">
    <property type="protein sequence ID" value="PSN71222.1"/>
    <property type="molecule type" value="Genomic_DNA"/>
</dbReference>
<keyword evidence="1" id="KW-0812">Transmembrane</keyword>
<evidence type="ECO:0000256" key="1">
    <source>
        <dbReference type="SAM" id="Phobius"/>
    </source>
</evidence>
<dbReference type="AlphaFoldDB" id="A0A2T2P0N2"/>
<keyword evidence="3" id="KW-1185">Reference proteome</keyword>
<reference evidence="2 3" key="1">
    <citation type="journal article" date="2018" name="Front. Microbiol.">
        <title>Genome-Wide Analysis of Corynespora cassiicola Leaf Fall Disease Putative Effectors.</title>
        <authorList>
            <person name="Lopez D."/>
            <person name="Ribeiro S."/>
            <person name="Label P."/>
            <person name="Fumanal B."/>
            <person name="Venisse J.S."/>
            <person name="Kohler A."/>
            <person name="de Oliveira R.R."/>
            <person name="Labutti K."/>
            <person name="Lipzen A."/>
            <person name="Lail K."/>
            <person name="Bauer D."/>
            <person name="Ohm R.A."/>
            <person name="Barry K.W."/>
            <person name="Spatafora J."/>
            <person name="Grigoriev I.V."/>
            <person name="Martin F.M."/>
            <person name="Pujade-Renaud V."/>
        </authorList>
    </citation>
    <scope>NUCLEOTIDE SEQUENCE [LARGE SCALE GENOMIC DNA]</scope>
    <source>
        <strain evidence="2 3">Philippines</strain>
    </source>
</reference>
<evidence type="ECO:0000313" key="2">
    <source>
        <dbReference type="EMBL" id="PSN71222.1"/>
    </source>
</evidence>
<proteinExistence type="predicted"/>
<dbReference type="Proteomes" id="UP000240883">
    <property type="component" value="Unassembled WGS sequence"/>
</dbReference>
<dbReference type="OrthoDB" id="3729042at2759"/>